<proteinExistence type="predicted"/>
<name>A0A2P2NZ30_RHIMU</name>
<evidence type="ECO:0000313" key="1">
    <source>
        <dbReference type="EMBL" id="MBX47740.1"/>
    </source>
</evidence>
<dbReference type="EMBL" id="GGEC01067256">
    <property type="protein sequence ID" value="MBX47740.1"/>
    <property type="molecule type" value="Transcribed_RNA"/>
</dbReference>
<reference evidence="1" key="1">
    <citation type="submission" date="2018-02" db="EMBL/GenBank/DDBJ databases">
        <title>Rhizophora mucronata_Transcriptome.</title>
        <authorList>
            <person name="Meera S.P."/>
            <person name="Sreeshan A."/>
            <person name="Augustine A."/>
        </authorList>
    </citation>
    <scope>NUCLEOTIDE SEQUENCE</scope>
    <source>
        <tissue evidence="1">Leaf</tissue>
    </source>
</reference>
<sequence>MRHKMLQMCYFFEFGISSITGCLTRESLCRCNVNPLTKSMANMIKY</sequence>
<protein>
    <submittedName>
        <fullName evidence="1">Uncharacterized protein</fullName>
    </submittedName>
</protein>
<accession>A0A2P2NZ30</accession>
<organism evidence="1">
    <name type="scientific">Rhizophora mucronata</name>
    <name type="common">Asiatic mangrove</name>
    <dbReference type="NCBI Taxonomy" id="61149"/>
    <lineage>
        <taxon>Eukaryota</taxon>
        <taxon>Viridiplantae</taxon>
        <taxon>Streptophyta</taxon>
        <taxon>Embryophyta</taxon>
        <taxon>Tracheophyta</taxon>
        <taxon>Spermatophyta</taxon>
        <taxon>Magnoliopsida</taxon>
        <taxon>eudicotyledons</taxon>
        <taxon>Gunneridae</taxon>
        <taxon>Pentapetalae</taxon>
        <taxon>rosids</taxon>
        <taxon>fabids</taxon>
        <taxon>Malpighiales</taxon>
        <taxon>Rhizophoraceae</taxon>
        <taxon>Rhizophora</taxon>
    </lineage>
</organism>
<dbReference type="AlphaFoldDB" id="A0A2P2NZ30"/>